<dbReference type="InterPro" id="IPR058520">
    <property type="entry name" value="DUF8207"/>
</dbReference>
<dbReference type="Proteomes" id="UP000078492">
    <property type="component" value="Unassembled WGS sequence"/>
</dbReference>
<gene>
    <name evidence="2" type="ORF">ALC57_05833</name>
</gene>
<accession>A0A151JA62</accession>
<sequence length="314" mass="35864">MDSTKKSIAERERTAKLIAKTRALIRKKHRALKTDILENEIALENRFKPIIEPLKQIVENTEPKKRSNIIHSTPIESQQQQQQQQQQQVSPFLLEDEEVFEEIGDDPSLETSVRQILNTPQGRNRLYSQLGPLGQIYVNTLLIGDKRNEIDLVYGVYFNENGTMLGNKNFDIDSDDTIIIDGVRYKGTPGLYELIFKKIPNDTICTENDRQTYKHILLSTNAYKRHHNAGMPIKSNKGHKYKYIIAPLVGAHRTGSTSIGSGIKRKMNIPSAARLTNNEINYVHWNDPNELVDRLQLLDASRRAGNNAHDNEIL</sequence>
<evidence type="ECO:0000313" key="2">
    <source>
        <dbReference type="EMBL" id="KYN21789.1"/>
    </source>
</evidence>
<dbReference type="STRING" id="471704.A0A151JA62"/>
<evidence type="ECO:0000259" key="1">
    <source>
        <dbReference type="Pfam" id="PF26634"/>
    </source>
</evidence>
<protein>
    <recommendedName>
        <fullName evidence="1">DUF8207 domain-containing protein</fullName>
    </recommendedName>
</protein>
<dbReference type="Pfam" id="PF26634">
    <property type="entry name" value="DUF8207"/>
    <property type="match status" value="1"/>
</dbReference>
<evidence type="ECO:0000313" key="3">
    <source>
        <dbReference type="Proteomes" id="UP000078492"/>
    </source>
</evidence>
<feature type="domain" description="DUF8207" evidence="1">
    <location>
        <begin position="149"/>
        <end position="249"/>
    </location>
</feature>
<dbReference type="EMBL" id="KQ979372">
    <property type="protein sequence ID" value="KYN21789.1"/>
    <property type="molecule type" value="Genomic_DNA"/>
</dbReference>
<keyword evidence="3" id="KW-1185">Reference proteome</keyword>
<name>A0A151JA62_9HYME</name>
<organism evidence="2 3">
    <name type="scientific">Trachymyrmex cornetzi</name>
    <dbReference type="NCBI Taxonomy" id="471704"/>
    <lineage>
        <taxon>Eukaryota</taxon>
        <taxon>Metazoa</taxon>
        <taxon>Ecdysozoa</taxon>
        <taxon>Arthropoda</taxon>
        <taxon>Hexapoda</taxon>
        <taxon>Insecta</taxon>
        <taxon>Pterygota</taxon>
        <taxon>Neoptera</taxon>
        <taxon>Endopterygota</taxon>
        <taxon>Hymenoptera</taxon>
        <taxon>Apocrita</taxon>
        <taxon>Aculeata</taxon>
        <taxon>Formicoidea</taxon>
        <taxon>Formicidae</taxon>
        <taxon>Myrmicinae</taxon>
        <taxon>Trachymyrmex</taxon>
    </lineage>
</organism>
<dbReference type="AlphaFoldDB" id="A0A151JA62"/>
<reference evidence="2 3" key="1">
    <citation type="submission" date="2015-09" db="EMBL/GenBank/DDBJ databases">
        <title>Trachymyrmex cornetzi WGS genome.</title>
        <authorList>
            <person name="Nygaard S."/>
            <person name="Hu H."/>
            <person name="Boomsma J."/>
            <person name="Zhang G."/>
        </authorList>
    </citation>
    <scope>NUCLEOTIDE SEQUENCE [LARGE SCALE GENOMIC DNA]</scope>
    <source>
        <strain evidence="2">Tcor2-1</strain>
        <tissue evidence="2">Whole body</tissue>
    </source>
</reference>
<proteinExistence type="predicted"/>
<dbReference type="PANTHER" id="PTHR35374:SF1">
    <property type="entry name" value="PROTEIN KINASE DOMAIN-CONTAINING PROTEIN"/>
    <property type="match status" value="1"/>
</dbReference>
<dbReference type="PANTHER" id="PTHR35374">
    <property type="entry name" value="CYCLIN-DEPENDENT KINASE 11A-LIKE"/>
    <property type="match status" value="1"/>
</dbReference>